<evidence type="ECO:0000313" key="2">
    <source>
        <dbReference type="EMBL" id="EAT14165.1"/>
    </source>
</evidence>
<dbReference type="AlphaFoldDB" id="Q1JV98"/>
<dbReference type="SUPFAM" id="SSF53146">
    <property type="entry name" value="Nitrogenase accessory factor-like"/>
    <property type="match status" value="1"/>
</dbReference>
<name>Q1JV98_DESA6</name>
<comment type="caution">
    <text evidence="2">The sequence shown here is derived from an EMBL/GenBank/DDBJ whole genome shotgun (WGS) entry which is preliminary data.</text>
</comment>
<sequence>MKLCFPITENNGLNSRVFSHFGVTPKLLIVNTDTREYEEVAVHTADQQGGLDKVLSALHTISPDAIALAGIGQGALDRLRQQGFTVYRGEETVAATLDKLIQNTLDEWPDTTSCTGLDKATLEELSRATGLDISIDESC</sequence>
<evidence type="ECO:0000259" key="1">
    <source>
        <dbReference type="Pfam" id="PF02579"/>
    </source>
</evidence>
<dbReference type="EMBL" id="AAEW02000049">
    <property type="protein sequence ID" value="EAT14165.1"/>
    <property type="molecule type" value="Genomic_DNA"/>
</dbReference>
<gene>
    <name evidence="2" type="ORF">Dace_0004</name>
</gene>
<reference evidence="2" key="1">
    <citation type="submission" date="2006-05" db="EMBL/GenBank/DDBJ databases">
        <title>Annotation of the draft genome assembly of Desulfuromonas acetoxidans DSM 684.</title>
        <authorList>
            <consortium name="US DOE Joint Genome Institute (JGI-ORNL)"/>
            <person name="Larimer F."/>
            <person name="Land M."/>
            <person name="Hauser L."/>
        </authorList>
    </citation>
    <scope>NUCLEOTIDE SEQUENCE [LARGE SCALE GENOMIC DNA]</scope>
    <source>
        <strain evidence="2">DSM 684</strain>
    </source>
</reference>
<proteinExistence type="predicted"/>
<keyword evidence="3" id="KW-1185">Reference proteome</keyword>
<dbReference type="Gene3D" id="3.30.420.130">
    <property type="entry name" value="Dinitrogenase iron-molybdenum cofactor biosynthesis domain"/>
    <property type="match status" value="1"/>
</dbReference>
<dbReference type="OrthoDB" id="9807451at2"/>
<dbReference type="Pfam" id="PF02579">
    <property type="entry name" value="Nitro_FeMo-Co"/>
    <property type="match status" value="1"/>
</dbReference>
<organism evidence="2 3">
    <name type="scientific">Desulfuromonas acetoxidans (strain DSM 684 / 11070)</name>
    <dbReference type="NCBI Taxonomy" id="281689"/>
    <lineage>
        <taxon>Bacteria</taxon>
        <taxon>Pseudomonadati</taxon>
        <taxon>Thermodesulfobacteriota</taxon>
        <taxon>Desulfuromonadia</taxon>
        <taxon>Desulfuromonadales</taxon>
        <taxon>Desulfuromonadaceae</taxon>
        <taxon>Desulfuromonas</taxon>
    </lineage>
</organism>
<feature type="domain" description="Dinitrogenase iron-molybdenum cofactor biosynthesis" evidence="1">
    <location>
        <begin position="14"/>
        <end position="101"/>
    </location>
</feature>
<dbReference type="InterPro" id="IPR003731">
    <property type="entry name" value="Di-Nase_FeMo-co_biosynth"/>
</dbReference>
<dbReference type="RefSeq" id="WP_006003401.1">
    <property type="nucleotide sequence ID" value="NZ_AAEW02000049.1"/>
</dbReference>
<accession>Q1JV98</accession>
<evidence type="ECO:0000313" key="3">
    <source>
        <dbReference type="Proteomes" id="UP000005695"/>
    </source>
</evidence>
<dbReference type="Proteomes" id="UP000005695">
    <property type="component" value="Unassembled WGS sequence"/>
</dbReference>
<protein>
    <submittedName>
        <fullName evidence="2">Dinitrogenase iron-molybdenum cofactor biosynthesis</fullName>
    </submittedName>
</protein>
<dbReference type="InterPro" id="IPR036105">
    <property type="entry name" value="DiNase_FeMo-co_biosyn_sf"/>
</dbReference>
<reference evidence="2" key="2">
    <citation type="submission" date="2006-05" db="EMBL/GenBank/DDBJ databases">
        <title>Sequencing of the draft genome and assembly of Desulfuromonas acetoxidans DSM 684.</title>
        <authorList>
            <consortium name="US DOE Joint Genome Institute (JGI-PGF)"/>
            <person name="Copeland A."/>
            <person name="Lucas S."/>
            <person name="Lapidus A."/>
            <person name="Barry K."/>
            <person name="Detter J.C."/>
            <person name="Glavina del Rio T."/>
            <person name="Hammon N."/>
            <person name="Israni S."/>
            <person name="Dalin E."/>
            <person name="Tice H."/>
            <person name="Bruce D."/>
            <person name="Pitluck S."/>
            <person name="Richardson P."/>
        </authorList>
    </citation>
    <scope>NUCLEOTIDE SEQUENCE [LARGE SCALE GENOMIC DNA]</scope>
    <source>
        <strain evidence="2">DSM 684</strain>
    </source>
</reference>